<feature type="binding site" evidence="6">
    <location>
        <position position="191"/>
    </location>
    <ligand>
        <name>Mg(2+)</name>
        <dbReference type="ChEBI" id="CHEBI:18420"/>
    </ligand>
</feature>
<dbReference type="InterPro" id="IPR016068">
    <property type="entry name" value="Translin_N"/>
</dbReference>
<dbReference type="GO" id="GO:0043565">
    <property type="term" value="F:sequence-specific DNA binding"/>
    <property type="evidence" value="ECO:0007669"/>
    <property type="project" value="InterPro"/>
</dbReference>
<dbReference type="Gene3D" id="1.20.58.200">
    <property type="entry name" value="Translin, domain 2"/>
    <property type="match status" value="1"/>
</dbReference>
<dbReference type="Pfam" id="PF01997">
    <property type="entry name" value="Translin"/>
    <property type="match status" value="1"/>
</dbReference>
<keyword evidence="6" id="KW-0460">Magnesium</keyword>
<comment type="subcellular location">
    <subcellularLocation>
        <location evidence="2">Cytoplasm</location>
    </subcellularLocation>
    <subcellularLocation>
        <location evidence="1">Nucleus</location>
    </subcellularLocation>
</comment>
<evidence type="ECO:0000313" key="8">
    <source>
        <dbReference type="Proteomes" id="UP000078492"/>
    </source>
</evidence>
<protein>
    <submittedName>
        <fullName evidence="7">Translin-associated protein X</fullName>
    </submittedName>
</protein>
<dbReference type="PANTHER" id="PTHR10741">
    <property type="entry name" value="TRANSLIN AND TRANSLIN ASSOCIATED PROTEIN X"/>
    <property type="match status" value="1"/>
</dbReference>
<keyword evidence="8" id="KW-1185">Reference proteome</keyword>
<evidence type="ECO:0000256" key="3">
    <source>
        <dbReference type="ARBA" id="ARBA00005902"/>
    </source>
</evidence>
<dbReference type="CDD" id="cd14820">
    <property type="entry name" value="TRAX"/>
    <property type="match status" value="1"/>
</dbReference>
<keyword evidence="5" id="KW-0539">Nucleus</keyword>
<reference evidence="7 8" key="1">
    <citation type="submission" date="2015-09" db="EMBL/GenBank/DDBJ databases">
        <title>Trachymyrmex cornetzi WGS genome.</title>
        <authorList>
            <person name="Nygaard S."/>
            <person name="Hu H."/>
            <person name="Boomsma J."/>
            <person name="Zhang G."/>
        </authorList>
    </citation>
    <scope>NUCLEOTIDE SEQUENCE [LARGE SCALE GENOMIC DNA]</scope>
    <source>
        <strain evidence="7">Tcor2-1</strain>
        <tissue evidence="7">Whole body</tissue>
    </source>
</reference>
<accession>A0A195EFG8</accession>
<dbReference type="Proteomes" id="UP000078492">
    <property type="component" value="Unassembled WGS sequence"/>
</dbReference>
<evidence type="ECO:0000256" key="4">
    <source>
        <dbReference type="ARBA" id="ARBA00022490"/>
    </source>
</evidence>
<organism evidence="7 8">
    <name type="scientific">Trachymyrmex cornetzi</name>
    <dbReference type="NCBI Taxonomy" id="471704"/>
    <lineage>
        <taxon>Eukaryota</taxon>
        <taxon>Metazoa</taxon>
        <taxon>Ecdysozoa</taxon>
        <taxon>Arthropoda</taxon>
        <taxon>Hexapoda</taxon>
        <taxon>Insecta</taxon>
        <taxon>Pterygota</taxon>
        <taxon>Neoptera</taxon>
        <taxon>Endopterygota</taxon>
        <taxon>Hymenoptera</taxon>
        <taxon>Apocrita</taxon>
        <taxon>Aculeata</taxon>
        <taxon>Formicoidea</taxon>
        <taxon>Formicidae</taxon>
        <taxon>Myrmicinae</taxon>
        <taxon>Trachymyrmex</taxon>
    </lineage>
</organism>
<proteinExistence type="inferred from homology"/>
<sequence>MPPMCFPLLRVESSSMSAIGHSVDSVTSKQFASQFTCPVYHHRERAQINQRRLLRGIAMSQGRGRRNRKHHDKEKIINLGDKGREVMEDINENSQVIQQFHEYAAELDAKHDRYERIFKINRDVGIESKRIIFLLHTIDKESKRNAVLDTAKTRLDNVVQKLFRNIATELDGQDAYQFHRAYRAGIEEYIEALTFHEYLQNGDMQDWSALEKALTYHTTSSPTDSPEQSTSKTMQVMVTPTDYILGIADLTGELMRKCINNLAIGDVSSCYQTCNFVRKIYIAFLGYTSVVHNNEVNKKIITLKHSLTKMENACYTIKVRGSEIPKHMLADVAIAAAEEYATEDDEGYQAF</sequence>
<dbReference type="EMBL" id="KQ978957">
    <property type="protein sequence ID" value="KYN27020.1"/>
    <property type="molecule type" value="Genomic_DNA"/>
</dbReference>
<feature type="binding site" evidence="6">
    <location>
        <position position="253"/>
    </location>
    <ligand>
        <name>Mg(2+)</name>
        <dbReference type="ChEBI" id="CHEBI:18420"/>
    </ligand>
</feature>
<dbReference type="SUPFAM" id="SSF74784">
    <property type="entry name" value="Translin"/>
    <property type="match status" value="1"/>
</dbReference>
<dbReference type="InterPro" id="IPR036081">
    <property type="entry name" value="Translin_sf"/>
</dbReference>
<dbReference type="InterPro" id="IPR016069">
    <property type="entry name" value="Translin_C"/>
</dbReference>
<dbReference type="InterPro" id="IPR002848">
    <property type="entry name" value="Translin_fam"/>
</dbReference>
<evidence type="ECO:0000256" key="1">
    <source>
        <dbReference type="ARBA" id="ARBA00004123"/>
    </source>
</evidence>
<dbReference type="GO" id="GO:0005634">
    <property type="term" value="C:nucleus"/>
    <property type="evidence" value="ECO:0007669"/>
    <property type="project" value="UniProtKB-SubCell"/>
</dbReference>
<dbReference type="Gene3D" id="1.20.58.190">
    <property type="entry name" value="Translin, domain 1"/>
    <property type="match status" value="1"/>
</dbReference>
<keyword evidence="4" id="KW-0963">Cytoplasm</keyword>
<dbReference type="AlphaFoldDB" id="A0A195EFG8"/>
<evidence type="ECO:0000256" key="5">
    <source>
        <dbReference type="ARBA" id="ARBA00023242"/>
    </source>
</evidence>
<dbReference type="GO" id="GO:0046872">
    <property type="term" value="F:metal ion binding"/>
    <property type="evidence" value="ECO:0007669"/>
    <property type="project" value="UniProtKB-KW"/>
</dbReference>
<evidence type="ECO:0000313" key="7">
    <source>
        <dbReference type="EMBL" id="KYN27020.1"/>
    </source>
</evidence>
<evidence type="ECO:0000256" key="2">
    <source>
        <dbReference type="ARBA" id="ARBA00004496"/>
    </source>
</evidence>
<name>A0A195EFG8_9HYME</name>
<keyword evidence="6" id="KW-0479">Metal-binding</keyword>
<dbReference type="FunFam" id="1.20.58.200:FF:000001">
    <property type="entry name" value="Translin-associated factor X"/>
    <property type="match status" value="1"/>
</dbReference>
<evidence type="ECO:0000256" key="6">
    <source>
        <dbReference type="PIRSR" id="PIRSR602848-1"/>
    </source>
</evidence>
<comment type="similarity">
    <text evidence="3">Belongs to the translin family.</text>
</comment>
<gene>
    <name evidence="7" type="ORF">ALC57_03362</name>
</gene>
<dbReference type="STRING" id="471704.A0A195EFG8"/>
<dbReference type="GO" id="GO:0005737">
    <property type="term" value="C:cytoplasm"/>
    <property type="evidence" value="ECO:0007669"/>
    <property type="project" value="UniProtKB-SubCell"/>
</dbReference>